<name>A0A1I1ECT7_9BACT</name>
<dbReference type="InterPro" id="IPR051395">
    <property type="entry name" value="Cytochrome_c_Peroxidase/MauG"/>
</dbReference>
<dbReference type="RefSeq" id="WP_091507229.1">
    <property type="nucleotide sequence ID" value="NZ_FOLE01000001.1"/>
</dbReference>
<dbReference type="OrthoDB" id="9805202at2"/>
<evidence type="ECO:0000256" key="3">
    <source>
        <dbReference type="ARBA" id="ARBA00023004"/>
    </source>
</evidence>
<keyword evidence="1 4" id="KW-0349">Heme</keyword>
<evidence type="ECO:0000259" key="6">
    <source>
        <dbReference type="PROSITE" id="PS51007"/>
    </source>
</evidence>
<accession>A0A1I1ECT7</accession>
<keyword evidence="8" id="KW-1185">Reference proteome</keyword>
<dbReference type="Proteomes" id="UP000199514">
    <property type="component" value="Unassembled WGS sequence"/>
</dbReference>
<dbReference type="GO" id="GO:0046872">
    <property type="term" value="F:metal ion binding"/>
    <property type="evidence" value="ECO:0007669"/>
    <property type="project" value="UniProtKB-KW"/>
</dbReference>
<dbReference type="SUPFAM" id="SSF46626">
    <property type="entry name" value="Cytochrome c"/>
    <property type="match status" value="1"/>
</dbReference>
<evidence type="ECO:0000313" key="8">
    <source>
        <dbReference type="Proteomes" id="UP000199514"/>
    </source>
</evidence>
<evidence type="ECO:0000256" key="1">
    <source>
        <dbReference type="ARBA" id="ARBA00022617"/>
    </source>
</evidence>
<dbReference type="PROSITE" id="PS51007">
    <property type="entry name" value="CYTC"/>
    <property type="match status" value="1"/>
</dbReference>
<feature type="chain" id="PRO_5011623635" evidence="5">
    <location>
        <begin position="24"/>
        <end position="468"/>
    </location>
</feature>
<reference evidence="7 8" key="1">
    <citation type="submission" date="2016-10" db="EMBL/GenBank/DDBJ databases">
        <authorList>
            <person name="de Groot N.N."/>
        </authorList>
    </citation>
    <scope>NUCLEOTIDE SEQUENCE [LARGE SCALE GENOMIC DNA]</scope>
    <source>
        <strain evidence="7 8">DSM 6793</strain>
    </source>
</reference>
<dbReference type="GO" id="GO:0020037">
    <property type="term" value="F:heme binding"/>
    <property type="evidence" value="ECO:0007669"/>
    <property type="project" value="InterPro"/>
</dbReference>
<sequence>MKKARIALLPLAAAVFASSILWACKDKESTNPDADEIFSGGSATVFDESENAFGHAAPNVSDNGQLTFTTGNSIFRSNWVTAPASVEALDGLGPLFNSKSCSGCHILDGRGKPPLSEGEPLSSMLIRLSVPGSTEHGEPKGEPNYGGQLSNSAILGVPAEGDVKITYDYINATFDDGKPYQLRKPKYEFINLGYGAMSANVMYSPRVAPQMQGLGLLEVVPEDQLVAMADPDDANRDGISGRPNRVWDAEQGKYRIGRLGWKANQPSMRQQVAGAFQGDLGISSSIFNAENHTSLQTACLNLPNGGTPELESSKLDKVTYYCQILAVPARRKTGEAAVIRGKALFTEIGCAKCHTTTLRTGASTDVPEFANQTIHPYTDLLLHDMGDGLADNRPDYEANGNEWRTPPLWGIGLIPTVNKHGFLLHDGRARNLEEAILWHGGEGETAQKKYKNLPETDRNAVIKFLEAL</sequence>
<dbReference type="GO" id="GO:0009055">
    <property type="term" value="F:electron transfer activity"/>
    <property type="evidence" value="ECO:0007669"/>
    <property type="project" value="InterPro"/>
</dbReference>
<gene>
    <name evidence="7" type="ORF">SAMN05421780_101661</name>
</gene>
<dbReference type="Gene3D" id="1.10.760.10">
    <property type="entry name" value="Cytochrome c-like domain"/>
    <property type="match status" value="1"/>
</dbReference>
<feature type="domain" description="Cytochrome c" evidence="6">
    <location>
        <begin position="336"/>
        <end position="468"/>
    </location>
</feature>
<dbReference type="InterPro" id="IPR010538">
    <property type="entry name" value="DHOR"/>
</dbReference>
<dbReference type="EMBL" id="FOLE01000001">
    <property type="protein sequence ID" value="SFB82790.1"/>
    <property type="molecule type" value="Genomic_DNA"/>
</dbReference>
<organism evidence="7 8">
    <name type="scientific">Flexibacter flexilis DSM 6793</name>
    <dbReference type="NCBI Taxonomy" id="927664"/>
    <lineage>
        <taxon>Bacteria</taxon>
        <taxon>Pseudomonadati</taxon>
        <taxon>Bacteroidota</taxon>
        <taxon>Cytophagia</taxon>
        <taxon>Cytophagales</taxon>
        <taxon>Flexibacteraceae</taxon>
        <taxon>Flexibacter</taxon>
    </lineage>
</organism>
<keyword evidence="5" id="KW-0732">Signal</keyword>
<dbReference type="GO" id="GO:0004130">
    <property type="term" value="F:cytochrome-c peroxidase activity"/>
    <property type="evidence" value="ECO:0007669"/>
    <property type="project" value="TreeGrafter"/>
</dbReference>
<dbReference type="PANTHER" id="PTHR30600:SF4">
    <property type="entry name" value="CYTOCHROME C DOMAIN-CONTAINING PROTEIN"/>
    <property type="match status" value="1"/>
</dbReference>
<evidence type="ECO:0000256" key="5">
    <source>
        <dbReference type="SAM" id="SignalP"/>
    </source>
</evidence>
<dbReference type="InterPro" id="IPR009056">
    <property type="entry name" value="Cyt_c-like_dom"/>
</dbReference>
<keyword evidence="3 4" id="KW-0408">Iron</keyword>
<evidence type="ECO:0000256" key="2">
    <source>
        <dbReference type="ARBA" id="ARBA00022723"/>
    </source>
</evidence>
<feature type="signal peptide" evidence="5">
    <location>
        <begin position="1"/>
        <end position="23"/>
    </location>
</feature>
<dbReference type="PANTHER" id="PTHR30600">
    <property type="entry name" value="CYTOCHROME C PEROXIDASE-RELATED"/>
    <property type="match status" value="1"/>
</dbReference>
<evidence type="ECO:0000256" key="4">
    <source>
        <dbReference type="PROSITE-ProRule" id="PRU00433"/>
    </source>
</evidence>
<dbReference type="AlphaFoldDB" id="A0A1I1ECT7"/>
<dbReference type="InterPro" id="IPR036909">
    <property type="entry name" value="Cyt_c-like_dom_sf"/>
</dbReference>
<dbReference type="PIRSF" id="PIRSF028099">
    <property type="entry name" value="DUF1111"/>
    <property type="match status" value="1"/>
</dbReference>
<dbReference type="Pfam" id="PF06537">
    <property type="entry name" value="DHOR"/>
    <property type="match status" value="1"/>
</dbReference>
<dbReference type="STRING" id="927664.SAMN05421780_101661"/>
<proteinExistence type="predicted"/>
<evidence type="ECO:0000313" key="7">
    <source>
        <dbReference type="EMBL" id="SFB82790.1"/>
    </source>
</evidence>
<keyword evidence="2 4" id="KW-0479">Metal-binding</keyword>
<protein>
    <submittedName>
        <fullName evidence="7">CxxC motif-containing protein, DUF1111 family</fullName>
    </submittedName>
</protein>